<dbReference type="KEGG" id="dmt:DESME_01980"/>
<dbReference type="EMBL" id="CP007032">
    <property type="protein sequence ID" value="AHF08400.1"/>
    <property type="molecule type" value="Genomic_DNA"/>
</dbReference>
<evidence type="ECO:0000313" key="2">
    <source>
        <dbReference type="EMBL" id="AHF08400.1"/>
    </source>
</evidence>
<keyword evidence="3" id="KW-1185">Reference proteome</keyword>
<dbReference type="eggNOG" id="ENOG5032ZDG">
    <property type="taxonomic scope" value="Bacteria"/>
</dbReference>
<accession>W0EC02</accession>
<reference evidence="2 3" key="1">
    <citation type="submission" date="2013-12" db="EMBL/GenBank/DDBJ databases">
        <authorList>
            <consortium name="DOE Joint Genome Institute"/>
            <person name="Smidt H."/>
            <person name="Huntemann M."/>
            <person name="Han J."/>
            <person name="Chen A."/>
            <person name="Kyrpides N."/>
            <person name="Mavromatis K."/>
            <person name="Markowitz V."/>
            <person name="Palaniappan K."/>
            <person name="Ivanova N."/>
            <person name="Schaumberg A."/>
            <person name="Pati A."/>
            <person name="Liolios K."/>
            <person name="Nordberg H.P."/>
            <person name="Cantor M.N."/>
            <person name="Hua S.X."/>
            <person name="Woyke T."/>
        </authorList>
    </citation>
    <scope>NUCLEOTIDE SEQUENCE [LARGE SCALE GENOMIC DNA]</scope>
    <source>
        <strain evidence="3">DSM 15288</strain>
    </source>
</reference>
<organism evidence="2 3">
    <name type="scientific">Desulfitobacterium metallireducens DSM 15288</name>
    <dbReference type="NCBI Taxonomy" id="871968"/>
    <lineage>
        <taxon>Bacteria</taxon>
        <taxon>Bacillati</taxon>
        <taxon>Bacillota</taxon>
        <taxon>Clostridia</taxon>
        <taxon>Eubacteriales</taxon>
        <taxon>Desulfitobacteriaceae</taxon>
        <taxon>Desulfitobacterium</taxon>
    </lineage>
</organism>
<dbReference type="AlphaFoldDB" id="W0EC02"/>
<dbReference type="RefSeq" id="WP_006716437.1">
    <property type="nucleotide sequence ID" value="NZ_CP007032.1"/>
</dbReference>
<keyword evidence="1" id="KW-1133">Transmembrane helix</keyword>
<gene>
    <name evidence="2" type="ORF">DESME_01980</name>
</gene>
<keyword evidence="1" id="KW-0812">Transmembrane</keyword>
<sequence>MSKWKQFFSYFIFIVLILILLYLGIRYEVTLRFQASKIYNPMYYYIFTSLFSILFGIALALPRLFYGLKKTGNWSLDWIKLLAIGTPTLLLNLSLILIAYTPVGKIKYFMTYNPFIEMMMTDESMISLCGTIFGYILISSFNKTEEIN</sequence>
<name>W0EC02_9FIRM</name>
<proteinExistence type="predicted"/>
<evidence type="ECO:0000313" key="3">
    <source>
        <dbReference type="Proteomes" id="UP000010847"/>
    </source>
</evidence>
<feature type="transmembrane region" description="Helical" evidence="1">
    <location>
        <begin position="124"/>
        <end position="142"/>
    </location>
</feature>
<feature type="transmembrane region" description="Helical" evidence="1">
    <location>
        <begin position="7"/>
        <end position="25"/>
    </location>
</feature>
<dbReference type="OrthoDB" id="1798014at2"/>
<feature type="transmembrane region" description="Helical" evidence="1">
    <location>
        <begin position="78"/>
        <end position="100"/>
    </location>
</feature>
<evidence type="ECO:0000256" key="1">
    <source>
        <dbReference type="SAM" id="Phobius"/>
    </source>
</evidence>
<dbReference type="Proteomes" id="UP000010847">
    <property type="component" value="Chromosome"/>
</dbReference>
<protein>
    <submittedName>
        <fullName evidence="2">Uncharacterized protein</fullName>
    </submittedName>
</protein>
<feature type="transmembrane region" description="Helical" evidence="1">
    <location>
        <begin position="45"/>
        <end position="66"/>
    </location>
</feature>
<keyword evidence="1" id="KW-0472">Membrane</keyword>
<dbReference type="HOGENOM" id="CLU_138367_0_0_9"/>